<dbReference type="Pfam" id="PF00035">
    <property type="entry name" value="dsrm"/>
    <property type="match status" value="3"/>
</dbReference>
<feature type="region of interest" description="Disordered" evidence="10">
    <location>
        <begin position="46"/>
        <end position="89"/>
    </location>
</feature>
<dbReference type="GO" id="GO:0005634">
    <property type="term" value="C:nucleus"/>
    <property type="evidence" value="ECO:0007669"/>
    <property type="project" value="TreeGrafter"/>
</dbReference>
<dbReference type="EMBL" id="JAUPFM010000017">
    <property type="protein sequence ID" value="KAK2824096.1"/>
    <property type="molecule type" value="Genomic_DNA"/>
</dbReference>
<dbReference type="PROSITE" id="PS00108">
    <property type="entry name" value="PROTEIN_KINASE_ST"/>
    <property type="match status" value="1"/>
</dbReference>
<dbReference type="Pfam" id="PF00069">
    <property type="entry name" value="Pkinase"/>
    <property type="match status" value="1"/>
</dbReference>
<dbReference type="InterPro" id="IPR000719">
    <property type="entry name" value="Prot_kinase_dom"/>
</dbReference>
<evidence type="ECO:0000259" key="11">
    <source>
        <dbReference type="PROSITE" id="PS50011"/>
    </source>
</evidence>
<feature type="region of interest" description="Disordered" evidence="10">
    <location>
        <begin position="343"/>
        <end position="373"/>
    </location>
</feature>
<keyword evidence="5" id="KW-0547">Nucleotide-binding</keyword>
<feature type="compositionally biased region" description="Basic and acidic residues" evidence="10">
    <location>
        <begin position="64"/>
        <end position="74"/>
    </location>
</feature>
<feature type="compositionally biased region" description="Basic and acidic residues" evidence="10">
    <location>
        <begin position="350"/>
        <end position="359"/>
    </location>
</feature>
<dbReference type="GO" id="GO:0005524">
    <property type="term" value="F:ATP binding"/>
    <property type="evidence" value="ECO:0007669"/>
    <property type="project" value="UniProtKB-KW"/>
</dbReference>
<feature type="region of interest" description="Disordered" evidence="10">
    <location>
        <begin position="304"/>
        <end position="323"/>
    </location>
</feature>
<dbReference type="PROSITE" id="PS50137">
    <property type="entry name" value="DS_RBD"/>
    <property type="match status" value="3"/>
</dbReference>
<dbReference type="GO" id="GO:0004694">
    <property type="term" value="F:eukaryotic translation initiation factor 2alpha kinase activity"/>
    <property type="evidence" value="ECO:0007669"/>
    <property type="project" value="TreeGrafter"/>
</dbReference>
<keyword evidence="2" id="KW-0723">Serine/threonine-protein kinase</keyword>
<reference evidence="13" key="1">
    <citation type="submission" date="2023-07" db="EMBL/GenBank/DDBJ databases">
        <title>Chromosome-level Genome Assembly of Striped Snakehead (Channa striata).</title>
        <authorList>
            <person name="Liu H."/>
        </authorList>
    </citation>
    <scope>NUCLEOTIDE SEQUENCE</scope>
    <source>
        <strain evidence="13">Gz</strain>
        <tissue evidence="13">Muscle</tissue>
    </source>
</reference>
<evidence type="ECO:0000256" key="5">
    <source>
        <dbReference type="ARBA" id="ARBA00022741"/>
    </source>
</evidence>
<feature type="domain" description="Protein kinase" evidence="11">
    <location>
        <begin position="377"/>
        <end position="654"/>
    </location>
</feature>
<dbReference type="Proteomes" id="UP001187415">
    <property type="component" value="Unassembled WGS sequence"/>
</dbReference>
<evidence type="ECO:0000256" key="10">
    <source>
        <dbReference type="SAM" id="MobiDB-lite"/>
    </source>
</evidence>
<proteinExistence type="inferred from homology"/>
<feature type="domain" description="DRBM" evidence="12">
    <location>
        <begin position="5"/>
        <end position="70"/>
    </location>
</feature>
<evidence type="ECO:0000256" key="8">
    <source>
        <dbReference type="ARBA" id="ARBA00037982"/>
    </source>
</evidence>
<keyword evidence="4" id="KW-0808">Transferase</keyword>
<name>A0AA88LU10_CHASR</name>
<dbReference type="EC" id="2.7.11.1" evidence="1"/>
<keyword evidence="7" id="KW-0067">ATP-binding</keyword>
<evidence type="ECO:0000256" key="6">
    <source>
        <dbReference type="ARBA" id="ARBA00022777"/>
    </source>
</evidence>
<accession>A0AA88LU10</accession>
<evidence type="ECO:0000313" key="13">
    <source>
        <dbReference type="EMBL" id="KAK2824096.1"/>
    </source>
</evidence>
<dbReference type="Gene3D" id="3.30.200.20">
    <property type="entry name" value="Phosphorylase Kinase, domain 1"/>
    <property type="match status" value="1"/>
</dbReference>
<keyword evidence="9" id="KW-0694">RNA-binding</keyword>
<feature type="compositionally biased region" description="Polar residues" evidence="10">
    <location>
        <begin position="75"/>
        <end position="89"/>
    </location>
</feature>
<dbReference type="GO" id="GO:0005737">
    <property type="term" value="C:cytoplasm"/>
    <property type="evidence" value="ECO:0007669"/>
    <property type="project" value="TreeGrafter"/>
</dbReference>
<evidence type="ECO:0000313" key="14">
    <source>
        <dbReference type="Proteomes" id="UP001187415"/>
    </source>
</evidence>
<dbReference type="SMART" id="SM00358">
    <property type="entry name" value="DSRM"/>
    <property type="match status" value="3"/>
</dbReference>
<dbReference type="Gene3D" id="3.30.160.20">
    <property type="match status" value="3"/>
</dbReference>
<keyword evidence="14" id="KW-1185">Reference proteome</keyword>
<evidence type="ECO:0000259" key="12">
    <source>
        <dbReference type="PROSITE" id="PS50137"/>
    </source>
</evidence>
<organism evidence="13 14">
    <name type="scientific">Channa striata</name>
    <name type="common">Snakehead murrel</name>
    <name type="synonym">Ophicephalus striatus</name>
    <dbReference type="NCBI Taxonomy" id="64152"/>
    <lineage>
        <taxon>Eukaryota</taxon>
        <taxon>Metazoa</taxon>
        <taxon>Chordata</taxon>
        <taxon>Craniata</taxon>
        <taxon>Vertebrata</taxon>
        <taxon>Euteleostomi</taxon>
        <taxon>Actinopterygii</taxon>
        <taxon>Neopterygii</taxon>
        <taxon>Teleostei</taxon>
        <taxon>Neoteleostei</taxon>
        <taxon>Acanthomorphata</taxon>
        <taxon>Anabantaria</taxon>
        <taxon>Anabantiformes</taxon>
        <taxon>Channoidei</taxon>
        <taxon>Channidae</taxon>
        <taxon>Channa</taxon>
    </lineage>
</organism>
<feature type="domain" description="DRBM" evidence="12">
    <location>
        <begin position="171"/>
        <end position="239"/>
    </location>
</feature>
<evidence type="ECO:0000256" key="7">
    <source>
        <dbReference type="ARBA" id="ARBA00022840"/>
    </source>
</evidence>
<dbReference type="InterPro" id="IPR008271">
    <property type="entry name" value="Ser/Thr_kinase_AS"/>
</dbReference>
<evidence type="ECO:0000256" key="3">
    <source>
        <dbReference type="ARBA" id="ARBA00022553"/>
    </source>
</evidence>
<dbReference type="PANTHER" id="PTHR11042:SF91">
    <property type="entry name" value="EUKARYOTIC TRANSLATION INITIATION FACTOR 2-ALPHA KINASE"/>
    <property type="match status" value="1"/>
</dbReference>
<keyword evidence="6" id="KW-0418">Kinase</keyword>
<evidence type="ECO:0000256" key="9">
    <source>
        <dbReference type="PROSITE-ProRule" id="PRU00266"/>
    </source>
</evidence>
<keyword evidence="3" id="KW-0597">Phosphoprotein</keyword>
<protein>
    <recommendedName>
        <fullName evidence="1">non-specific serine/threonine protein kinase</fullName>
        <ecNumber evidence="1">2.7.11.1</ecNumber>
    </recommendedName>
</protein>
<dbReference type="InterPro" id="IPR011009">
    <property type="entry name" value="Kinase-like_dom_sf"/>
</dbReference>
<comment type="caution">
    <text evidence="13">The sequence shown here is derived from an EMBL/GenBank/DDBJ whole genome shotgun (WGS) entry which is preliminary data.</text>
</comment>
<evidence type="ECO:0000256" key="2">
    <source>
        <dbReference type="ARBA" id="ARBA00022527"/>
    </source>
</evidence>
<sequence>MDAEDYVAKLQTYAEQRGLEATFEDPGVDERDIFTVTAALNGKAFASSEGKTQEEAKQNAAENTLKHLPERNQESTDTTENAAENPAAYQTNISDPDYITLLHDYGLKNKISIKPMETIRLNPSFSYVCRFKVGDKEYPAAYGKTKKDAKKESAKLVCQSLGMKPQNRPTNFIGFVVNYCLKTGRLYNFIEVGRSGPVHDHCVLYKMVINNKEYPIGEGKNLKEAKQNAAQRAWFALQEQSDWDSKVSLRSTLSEDIAAKLFLSPTNTPESVKMLPQTLTWNTTQSVITDSSASSKAQVLLRSAVSLDSPSPPTRLSTQSSLDSLEASSQSVATSSSYSVIFTDSSNPSKDQDGVKSKNVENLPNETSTTSRFSSDFDSIECLAKGGFGRVYKAREKLVDKFYAIKIVRSKEKALREVGALEEILHFNIVRYYNCWLEDSEYQCENSSESDSTTSSNSNSSPKFLYIKMELCDTKTLKDWINEKNKEDVQESKRRTDSLLIAQQIVSGVECIHSKKLIHRDLKPPNIMFGQDGKVKIGDFGLVTSEIDDDENQMERTDKTGTRSYMAPEQRSTKMYDRKVDIFALGLIYFELLWNLSTGHERAKIFSDARKQTLPEDFSLKFPQENQIIMSMLREKAEDRPEASLLKTELEKWPQILTTQNTLLENTPV</sequence>
<dbReference type="SMART" id="SM00220">
    <property type="entry name" value="S_TKc"/>
    <property type="match status" value="1"/>
</dbReference>
<dbReference type="GO" id="GO:0003723">
    <property type="term" value="F:RNA binding"/>
    <property type="evidence" value="ECO:0007669"/>
    <property type="project" value="UniProtKB-UniRule"/>
</dbReference>
<evidence type="ECO:0000256" key="4">
    <source>
        <dbReference type="ARBA" id="ARBA00022679"/>
    </source>
</evidence>
<dbReference type="PROSITE" id="PS50011">
    <property type="entry name" value="PROTEIN_KINASE_DOM"/>
    <property type="match status" value="1"/>
</dbReference>
<comment type="similarity">
    <text evidence="8">Belongs to the protein kinase superfamily. Ser/Thr protein kinase family. GCN2 subfamily.</text>
</comment>
<dbReference type="Gene3D" id="1.10.510.10">
    <property type="entry name" value="Transferase(Phosphotransferase) domain 1"/>
    <property type="match status" value="1"/>
</dbReference>
<feature type="domain" description="DRBM" evidence="12">
    <location>
        <begin position="127"/>
        <end position="163"/>
    </location>
</feature>
<dbReference type="SUPFAM" id="SSF54768">
    <property type="entry name" value="dsRNA-binding domain-like"/>
    <property type="match status" value="3"/>
</dbReference>
<dbReference type="AlphaFoldDB" id="A0AA88LU10"/>
<dbReference type="InterPro" id="IPR014720">
    <property type="entry name" value="dsRBD_dom"/>
</dbReference>
<gene>
    <name evidence="13" type="ORF">Q5P01_021271</name>
</gene>
<dbReference type="InterPro" id="IPR050339">
    <property type="entry name" value="CC_SR_Kinase"/>
</dbReference>
<dbReference type="PANTHER" id="PTHR11042">
    <property type="entry name" value="EUKARYOTIC TRANSLATION INITIATION FACTOR 2-ALPHA KINASE EIF2-ALPHA KINASE -RELATED"/>
    <property type="match status" value="1"/>
</dbReference>
<evidence type="ECO:0000256" key="1">
    <source>
        <dbReference type="ARBA" id="ARBA00012513"/>
    </source>
</evidence>
<dbReference type="FunFam" id="1.10.510.10:FF:000251">
    <property type="entry name" value="eukaryotic translation initiation factor 2-alpha kinase 3"/>
    <property type="match status" value="1"/>
</dbReference>
<dbReference type="SUPFAM" id="SSF56112">
    <property type="entry name" value="Protein kinase-like (PK-like)"/>
    <property type="match status" value="1"/>
</dbReference>